<evidence type="ECO:0000313" key="11">
    <source>
        <dbReference type="Proteomes" id="UP000320781"/>
    </source>
</evidence>
<dbReference type="GO" id="GO:0072344">
    <property type="term" value="P:rescue of stalled ribosome"/>
    <property type="evidence" value="ECO:0007669"/>
    <property type="project" value="UniProtKB-UniRule"/>
</dbReference>
<feature type="binding site" evidence="7">
    <location>
        <position position="14"/>
    </location>
    <ligand>
        <name>tRNA</name>
        <dbReference type="ChEBI" id="CHEBI:17843"/>
    </ligand>
</feature>
<dbReference type="NCBIfam" id="TIGR00447">
    <property type="entry name" value="pth"/>
    <property type="match status" value="1"/>
</dbReference>
<dbReference type="EMBL" id="SOKU01000101">
    <property type="protein sequence ID" value="TES86379.1"/>
    <property type="molecule type" value="Genomic_DNA"/>
</dbReference>
<keyword evidence="2 7" id="KW-0820">tRNA-binding</keyword>
<dbReference type="PANTHER" id="PTHR17224:SF1">
    <property type="entry name" value="PEPTIDYL-TRNA HYDROLASE"/>
    <property type="match status" value="1"/>
</dbReference>
<feature type="binding site" evidence="7">
    <location>
        <position position="64"/>
    </location>
    <ligand>
        <name>tRNA</name>
        <dbReference type="ChEBI" id="CHEBI:17843"/>
    </ligand>
</feature>
<comment type="subunit">
    <text evidence="7">Monomer.</text>
</comment>
<comment type="caution">
    <text evidence="10">The sequence shown here is derived from an EMBL/GenBank/DDBJ whole genome shotgun (WGS) entry which is preliminary data.</text>
</comment>
<dbReference type="FunFam" id="3.40.50.1470:FF:000001">
    <property type="entry name" value="Peptidyl-tRNA hydrolase"/>
    <property type="match status" value="1"/>
</dbReference>
<dbReference type="InterPro" id="IPR001328">
    <property type="entry name" value="Pept_tRNA_hydro"/>
</dbReference>
<organism evidence="10 11">
    <name type="scientific">Aerophobetes bacterium</name>
    <dbReference type="NCBI Taxonomy" id="2030807"/>
    <lineage>
        <taxon>Bacteria</taxon>
        <taxon>Candidatus Aerophobota</taxon>
    </lineage>
</organism>
<evidence type="ECO:0000256" key="8">
    <source>
        <dbReference type="RuleBase" id="RU000673"/>
    </source>
</evidence>
<dbReference type="Proteomes" id="UP000320781">
    <property type="component" value="Unassembled WGS sequence"/>
</dbReference>
<keyword evidence="3 7" id="KW-0378">Hydrolase</keyword>
<dbReference type="GO" id="GO:0000049">
    <property type="term" value="F:tRNA binding"/>
    <property type="evidence" value="ECO:0007669"/>
    <property type="project" value="UniProtKB-UniRule"/>
</dbReference>
<evidence type="ECO:0000313" key="10">
    <source>
        <dbReference type="EMBL" id="TES86379.1"/>
    </source>
</evidence>
<dbReference type="CDD" id="cd00462">
    <property type="entry name" value="PTH"/>
    <property type="match status" value="1"/>
</dbReference>
<gene>
    <name evidence="7" type="primary">pth</name>
    <name evidence="10" type="ORF">E3J95_02125</name>
</gene>
<evidence type="ECO:0000256" key="2">
    <source>
        <dbReference type="ARBA" id="ARBA00022555"/>
    </source>
</evidence>
<dbReference type="InterPro" id="IPR036416">
    <property type="entry name" value="Pept_tRNA_hydro_sf"/>
</dbReference>
<feature type="binding site" evidence="7">
    <location>
        <position position="66"/>
    </location>
    <ligand>
        <name>tRNA</name>
        <dbReference type="ChEBI" id="CHEBI:17843"/>
    </ligand>
</feature>
<dbReference type="Gene3D" id="3.40.50.1470">
    <property type="entry name" value="Peptidyl-tRNA hydrolase"/>
    <property type="match status" value="1"/>
</dbReference>
<keyword evidence="7" id="KW-0963">Cytoplasm</keyword>
<reference evidence="10 11" key="1">
    <citation type="submission" date="2019-03" db="EMBL/GenBank/DDBJ databases">
        <title>Metabolic potential of uncultured bacteria and archaea associated with petroleum seepage in deep-sea sediments.</title>
        <authorList>
            <person name="Dong X."/>
            <person name="Hubert C."/>
        </authorList>
    </citation>
    <scope>NUCLEOTIDE SEQUENCE [LARGE SCALE GENOMIC DNA]</scope>
    <source>
        <strain evidence="10">E44_bin92</strain>
    </source>
</reference>
<comment type="catalytic activity">
    <reaction evidence="7 8">
        <text>an N-acyl-L-alpha-aminoacyl-tRNA + H2O = an N-acyl-L-amino acid + a tRNA + H(+)</text>
        <dbReference type="Rhea" id="RHEA:54448"/>
        <dbReference type="Rhea" id="RHEA-COMP:10123"/>
        <dbReference type="Rhea" id="RHEA-COMP:13883"/>
        <dbReference type="ChEBI" id="CHEBI:15377"/>
        <dbReference type="ChEBI" id="CHEBI:15378"/>
        <dbReference type="ChEBI" id="CHEBI:59874"/>
        <dbReference type="ChEBI" id="CHEBI:78442"/>
        <dbReference type="ChEBI" id="CHEBI:138191"/>
        <dbReference type="EC" id="3.1.1.29"/>
    </reaction>
</comment>
<dbReference type="GO" id="GO:0005737">
    <property type="term" value="C:cytoplasm"/>
    <property type="evidence" value="ECO:0007669"/>
    <property type="project" value="UniProtKB-SubCell"/>
</dbReference>
<comment type="subcellular location">
    <subcellularLocation>
        <location evidence="7">Cytoplasm</location>
    </subcellularLocation>
</comment>
<name>A0A523QKW7_UNCAE</name>
<feature type="active site" description="Proton acceptor" evidence="7">
    <location>
        <position position="19"/>
    </location>
</feature>
<accession>A0A523QKW7</accession>
<dbReference type="InterPro" id="IPR018171">
    <property type="entry name" value="Pept_tRNA_hydro_CS"/>
</dbReference>
<comment type="similarity">
    <text evidence="5 7 9">Belongs to the PTH family.</text>
</comment>
<comment type="function">
    <text evidence="7">Hydrolyzes ribosome-free peptidyl-tRNAs (with 1 or more amino acids incorporated), which drop off the ribosome during protein synthesis, or as a result of ribosome stalling.</text>
</comment>
<dbReference type="HAMAP" id="MF_00083">
    <property type="entry name" value="Pept_tRNA_hydro_bact"/>
    <property type="match status" value="1"/>
</dbReference>
<evidence type="ECO:0000256" key="5">
    <source>
        <dbReference type="ARBA" id="ARBA00038063"/>
    </source>
</evidence>
<dbReference type="SUPFAM" id="SSF53178">
    <property type="entry name" value="Peptidyl-tRNA hydrolase-like"/>
    <property type="match status" value="1"/>
</dbReference>
<comment type="caution">
    <text evidence="7">Lacks conserved residue(s) required for the propagation of feature annotation.</text>
</comment>
<dbReference type="GO" id="GO:0004045">
    <property type="term" value="F:peptidyl-tRNA hydrolase activity"/>
    <property type="evidence" value="ECO:0007669"/>
    <property type="project" value="UniProtKB-UniRule"/>
</dbReference>
<protein>
    <recommendedName>
        <fullName evidence="6 7">Peptidyl-tRNA hydrolase</fullName>
        <shortName evidence="7">Pth</shortName>
        <ecNumber evidence="1 7">3.1.1.29</ecNumber>
    </recommendedName>
</protein>
<feature type="site" description="Discriminates between blocked and unblocked aminoacyl-tRNA" evidence="7">
    <location>
        <position position="9"/>
    </location>
</feature>
<evidence type="ECO:0000256" key="6">
    <source>
        <dbReference type="ARBA" id="ARBA00050038"/>
    </source>
</evidence>
<dbReference type="EC" id="3.1.1.29" evidence="1 7"/>
<proteinExistence type="inferred from homology"/>
<dbReference type="PROSITE" id="PS01195">
    <property type="entry name" value="PEPT_TRNA_HYDROL_1"/>
    <property type="match status" value="1"/>
</dbReference>
<evidence type="ECO:0000256" key="3">
    <source>
        <dbReference type="ARBA" id="ARBA00022801"/>
    </source>
</evidence>
<dbReference type="PANTHER" id="PTHR17224">
    <property type="entry name" value="PEPTIDYL-TRNA HYDROLASE"/>
    <property type="match status" value="1"/>
</dbReference>
<comment type="function">
    <text evidence="7">Catalyzes the release of premature peptidyl moieties from peptidyl-tRNA molecules trapped in stalled 50S ribosomal subunits, and thus maintains levels of free tRNAs and 50S ribosomes.</text>
</comment>
<sequence>MRVIFGLGNPGIQYRDTRHNLGFMVLDRLSELHKIELNIFSHHGWLGEGFLVRKKILLVKPLTFVNEAGKSVAEIIRVYGLSTQDILVVNDDADLELGKLRISKKGGNGGHKGLRSIIQCLGTQEVPRLRVGIGRPEEDEDLTQFVLGQFTSQEKKIVKDAVERAAEAVGILVSRGIEEAMSRYN</sequence>
<dbReference type="AlphaFoldDB" id="A0A523QKW7"/>
<feature type="site" description="Stabilizes the basic form of H active site to accept a proton" evidence="7">
    <location>
        <position position="91"/>
    </location>
</feature>
<keyword evidence="4 7" id="KW-0694">RNA-binding</keyword>
<dbReference type="GO" id="GO:0006515">
    <property type="term" value="P:protein quality control for misfolded or incompletely synthesized proteins"/>
    <property type="evidence" value="ECO:0007669"/>
    <property type="project" value="UniProtKB-UniRule"/>
</dbReference>
<evidence type="ECO:0000256" key="4">
    <source>
        <dbReference type="ARBA" id="ARBA00022884"/>
    </source>
</evidence>
<evidence type="ECO:0000256" key="1">
    <source>
        <dbReference type="ARBA" id="ARBA00013260"/>
    </source>
</evidence>
<evidence type="ECO:0000256" key="7">
    <source>
        <dbReference type="HAMAP-Rule" id="MF_00083"/>
    </source>
</evidence>
<dbReference type="Pfam" id="PF01195">
    <property type="entry name" value="Pept_tRNA_hydro"/>
    <property type="match status" value="1"/>
</dbReference>
<evidence type="ECO:0000256" key="9">
    <source>
        <dbReference type="RuleBase" id="RU004320"/>
    </source>
</evidence>